<reference evidence="2" key="1">
    <citation type="journal article" date="2019" name="Int. J. Syst. Evol. Microbiol.">
        <title>The Global Catalogue of Microorganisms (GCM) 10K type strain sequencing project: providing services to taxonomists for standard genome sequencing and annotation.</title>
        <authorList>
            <consortium name="The Broad Institute Genomics Platform"/>
            <consortium name="The Broad Institute Genome Sequencing Center for Infectious Disease"/>
            <person name="Wu L."/>
            <person name="Ma J."/>
        </authorList>
    </citation>
    <scope>NUCLEOTIDE SEQUENCE [LARGE SCALE GENOMIC DNA]</scope>
    <source>
        <strain evidence="2">JCM 17494</strain>
    </source>
</reference>
<sequence length="73" mass="7785">MRAEYLGLPAVPAHQVVTGLIPHEPPNFQTPAALALLSEPVCVVTGQRGLGKTQVAAAHARQRRLSGFSETDR</sequence>
<organism evidence="1 2">
    <name type="scientific">Lentzea roselyniae</name>
    <dbReference type="NCBI Taxonomy" id="531940"/>
    <lineage>
        <taxon>Bacteria</taxon>
        <taxon>Bacillati</taxon>
        <taxon>Actinomycetota</taxon>
        <taxon>Actinomycetes</taxon>
        <taxon>Pseudonocardiales</taxon>
        <taxon>Pseudonocardiaceae</taxon>
        <taxon>Lentzea</taxon>
    </lineage>
</organism>
<keyword evidence="2" id="KW-1185">Reference proteome</keyword>
<gene>
    <name evidence="1" type="ORF">GCM10022267_22710</name>
</gene>
<name>A0ABP7AMW8_9PSEU</name>
<proteinExistence type="predicted"/>
<accession>A0ABP7AMW8</accession>
<evidence type="ECO:0000313" key="2">
    <source>
        <dbReference type="Proteomes" id="UP001500711"/>
    </source>
</evidence>
<evidence type="ECO:0000313" key="1">
    <source>
        <dbReference type="EMBL" id="GAA3635555.1"/>
    </source>
</evidence>
<dbReference type="Proteomes" id="UP001500711">
    <property type="component" value="Unassembled WGS sequence"/>
</dbReference>
<evidence type="ECO:0008006" key="3">
    <source>
        <dbReference type="Google" id="ProtNLM"/>
    </source>
</evidence>
<comment type="caution">
    <text evidence="1">The sequence shown here is derived from an EMBL/GenBank/DDBJ whole genome shotgun (WGS) entry which is preliminary data.</text>
</comment>
<dbReference type="EMBL" id="BAABBE010000005">
    <property type="protein sequence ID" value="GAA3635555.1"/>
    <property type="molecule type" value="Genomic_DNA"/>
</dbReference>
<protein>
    <recommendedName>
        <fullName evidence="3">ATP-binding protein</fullName>
    </recommendedName>
</protein>